<name>E6TQZ6_EVAC2</name>
<dbReference type="InterPro" id="IPR013320">
    <property type="entry name" value="ConA-like_dom_sf"/>
</dbReference>
<dbReference type="GO" id="GO:0030246">
    <property type="term" value="F:carbohydrate binding"/>
    <property type="evidence" value="ECO:0007669"/>
    <property type="project" value="InterPro"/>
</dbReference>
<dbReference type="InterPro" id="IPR005084">
    <property type="entry name" value="CBM6"/>
</dbReference>
<dbReference type="SUPFAM" id="SSF49899">
    <property type="entry name" value="Concanavalin A-like lectins/glucanases"/>
    <property type="match status" value="1"/>
</dbReference>
<dbReference type="InterPro" id="IPR008979">
    <property type="entry name" value="Galactose-bd-like_sf"/>
</dbReference>
<feature type="signal peptide" evidence="1">
    <location>
        <begin position="1"/>
        <end position="29"/>
    </location>
</feature>
<feature type="chain" id="PRO_5038695712" description="CBM6 domain-containing protein" evidence="1">
    <location>
        <begin position="30"/>
        <end position="1384"/>
    </location>
</feature>
<dbReference type="CDD" id="cd04081">
    <property type="entry name" value="CBM35_galactosidase-like"/>
    <property type="match status" value="1"/>
</dbReference>
<dbReference type="Gene3D" id="2.60.120.260">
    <property type="entry name" value="Galactose-binding domain-like"/>
    <property type="match status" value="3"/>
</dbReference>
<dbReference type="KEGG" id="bco:Bcell_1102"/>
<evidence type="ECO:0000256" key="1">
    <source>
        <dbReference type="SAM" id="SignalP"/>
    </source>
</evidence>
<dbReference type="InterPro" id="IPR054470">
    <property type="entry name" value="FIMAH_dom"/>
</dbReference>
<dbReference type="Proteomes" id="UP000001401">
    <property type="component" value="Chromosome"/>
</dbReference>
<dbReference type="RefSeq" id="WP_013487713.1">
    <property type="nucleotide sequence ID" value="NC_014829.1"/>
</dbReference>
<protein>
    <recommendedName>
        <fullName evidence="2">CBM6 domain-containing protein</fullName>
    </recommendedName>
</protein>
<dbReference type="SUPFAM" id="SSF51445">
    <property type="entry name" value="(Trans)glycosidases"/>
    <property type="match status" value="1"/>
</dbReference>
<evidence type="ECO:0000313" key="3">
    <source>
        <dbReference type="EMBL" id="ADU29372.1"/>
    </source>
</evidence>
<dbReference type="PROSITE" id="PS51175">
    <property type="entry name" value="CBM6"/>
    <property type="match status" value="1"/>
</dbReference>
<dbReference type="HOGENOM" id="CLU_005346_0_0_9"/>
<sequence precursor="true">MHTFRKGLMVLLSLLLLVAALSLSGAAQTNEEEVPEPLFHWGFEEDEVDGDFIFNQIDVEDSSGFAEMKENATVVDDEHKGSVLHLPGNGWLTLPSNLYEEVNDELTIAVWVNVDSNASNFSRLFASTITEKHLHFQGETGSWSDPEFGFVAGGTTGYEQLIQIGTSPGGAANYRAAIMWEEQITRDTWQHVTITLKDDGEYIVYLDGQSIKIGGMDGNASNDDATLEGAVQRFFDRDFLDALLFNDFGRSIYTSDNDTIGYFDDLQIYNKALTPEQVRANIDSEFNATLKSITIGDDKMTDVKSKDIRYETTQGVVGLEDIQVETTNPDAVVEIEQQNFLSYAITVTSPNELVQTTYTLAFYNPDLGAIASFNMTETNGEIMHGASGFLYGVSEPNVPTIDLLEPLKPQSVEQKPPNGLQHPTGDGLRVADTYLEAGTKWIQLAVQDMYLEWPYEYEGLDHYEELVRETVRTTKEHKHSDKFVYVIFNEPNGIWFSGNLGEDGFLSAWKRIYNVVKEEDPDAKIAGPNFYHYDHNFHEQFLAYTVEHDVLPDQFTWHELSGAGSLSNWYDHVAHYRGLEEQYGIELPIVINEYVGWDDNGSPGRLVPWLSRVENSKVYAGLAYWHSANSLNELAADANKPNGAWWLYKWYGDMTGETVTTETYNAEIEGMYGLASIDDERGKAYTIFGGEDGPITATMIDLADTETFKDASSAHVKLYRTKYTGFMGSHEVPRVEYEGNLPLVDGNLYITVPDSDSMDAFHAIVTPATDDTITDFQDYDRVWTKTYEAEDAQLNGARVEVSGWGAASNDNRFVRGLNSPDRNVEFTVDVPKDGRYKLEVFYGNGAPFTNGQNRAQGELAEQLLKLNGEDYDVLTYDSTIDINKFASKKLYLDLNKGTNTLQFSYHDGMEASLDKIDLTYVGQMGEEAPKVYQYEAEEASYTDGFTFSQTKDQFSSAGYIQGSGENQYTVVVEDNGYYDLEIGYASDSNQAVQVEKRIVNYASDATADADLTTEWSPIARYDVEQSSDFTSVSGMKVYLTAGANALKITAENDISLDYLTLTYDPELTASERIVVEAEDGELFGDARVTENEHVSGGKLVTDIGVSEENGLTLTVNVDEAGAYKLSMDYINNEPAPVMYTDRHPDGYIHPYNKDLVERYAQVVVNDQTPQTVYFINTLSWDSVRNHVIDIELEAGENTITLYNDNSYRFNDVIQYAPHFDKFEIAKASISSIDKTELGNVIAIAEELEEEDYTSLSWENVIDALLHAKSVFENGSATQAEIDAAKEALEESLEGLVFSTTGLHKIIDQAEAAGDLSEPLLPQLRNRLNQAEHHDENGRIKQAIKQLSDFVKHINNQALAKHVEEETKARLIEEVEKLMMEWENL</sequence>
<accession>E6TQZ6</accession>
<reference evidence="3 4" key="1">
    <citation type="submission" date="2010-12" db="EMBL/GenBank/DDBJ databases">
        <title>Complete sequence of Bacillus cellulosilyticus DSM 2522.</title>
        <authorList>
            <consortium name="US DOE Joint Genome Institute"/>
            <person name="Lucas S."/>
            <person name="Copeland A."/>
            <person name="Lapidus A."/>
            <person name="Cheng J.-F."/>
            <person name="Bruce D."/>
            <person name="Goodwin L."/>
            <person name="Pitluck S."/>
            <person name="Chertkov O."/>
            <person name="Detter J.C."/>
            <person name="Han C."/>
            <person name="Tapia R."/>
            <person name="Land M."/>
            <person name="Hauser L."/>
            <person name="Jeffries C."/>
            <person name="Kyrpides N."/>
            <person name="Ivanova N."/>
            <person name="Mikhailova N."/>
            <person name="Brumm P."/>
            <person name="Mead D."/>
            <person name="Woyke T."/>
        </authorList>
    </citation>
    <scope>NUCLEOTIDE SEQUENCE [LARGE SCALE GENOMIC DNA]</scope>
    <source>
        <strain evidence="4">ATCC 21833 / DSM 2522 / FERM P-1141 / JCM 9156 / N-4</strain>
    </source>
</reference>
<proteinExistence type="predicted"/>
<dbReference type="STRING" id="649639.Bcell_1102"/>
<dbReference type="EMBL" id="CP002394">
    <property type="protein sequence ID" value="ADU29372.1"/>
    <property type="molecule type" value="Genomic_DNA"/>
</dbReference>
<organism evidence="3 4">
    <name type="scientific">Evansella cellulosilytica (strain ATCC 21833 / DSM 2522 / FERM P-1141 / JCM 9156 / N-4)</name>
    <name type="common">Bacillus cellulosilyticus</name>
    <dbReference type="NCBI Taxonomy" id="649639"/>
    <lineage>
        <taxon>Bacteria</taxon>
        <taxon>Bacillati</taxon>
        <taxon>Bacillota</taxon>
        <taxon>Bacilli</taxon>
        <taxon>Bacillales</taxon>
        <taxon>Bacillaceae</taxon>
        <taxon>Evansella</taxon>
    </lineage>
</organism>
<dbReference type="Gene3D" id="1.20.1270.70">
    <property type="entry name" value="Designed single chain three-helix bundle"/>
    <property type="match status" value="1"/>
</dbReference>
<evidence type="ECO:0000259" key="2">
    <source>
        <dbReference type="PROSITE" id="PS51175"/>
    </source>
</evidence>
<keyword evidence="1" id="KW-0732">Signal</keyword>
<dbReference type="Gene3D" id="2.60.120.200">
    <property type="match status" value="1"/>
</dbReference>
<dbReference type="Pfam" id="PF22888">
    <property type="entry name" value="FIMAH"/>
    <property type="match status" value="1"/>
</dbReference>
<feature type="domain" description="CBM6" evidence="2">
    <location>
        <begin position="785"/>
        <end position="919"/>
    </location>
</feature>
<dbReference type="Gene3D" id="3.20.20.80">
    <property type="entry name" value="Glycosidases"/>
    <property type="match status" value="1"/>
</dbReference>
<evidence type="ECO:0000313" key="4">
    <source>
        <dbReference type="Proteomes" id="UP000001401"/>
    </source>
</evidence>
<dbReference type="eggNOG" id="COG3664">
    <property type="taxonomic scope" value="Bacteria"/>
</dbReference>
<dbReference type="Pfam" id="PF13385">
    <property type="entry name" value="Laminin_G_3"/>
    <property type="match status" value="1"/>
</dbReference>
<dbReference type="SUPFAM" id="SSF49785">
    <property type="entry name" value="Galactose-binding domain-like"/>
    <property type="match status" value="3"/>
</dbReference>
<keyword evidence="4" id="KW-1185">Reference proteome</keyword>
<dbReference type="InterPro" id="IPR017853">
    <property type="entry name" value="GH"/>
</dbReference>
<dbReference type="OrthoDB" id="9760056at2"/>
<gene>
    <name evidence="3" type="ordered locus">Bcell_1102</name>
</gene>